<evidence type="ECO:0000256" key="1">
    <source>
        <dbReference type="SAM" id="Phobius"/>
    </source>
</evidence>
<sequence>MDVRTVFLNEDLKEEIYMKQLEGFIVLGQEHKVCKLKKNLYGLKHAPKQCYEKFNNILVNYGFIVNTSNSSMHIKMAHSNCVIICLYVVFWNFVRSGY</sequence>
<evidence type="ECO:0000313" key="5">
    <source>
        <dbReference type="Proteomes" id="UP000075243"/>
    </source>
</evidence>
<protein>
    <submittedName>
        <fullName evidence="3">Retrovirus-related Pol polyprotein from transposon TNT 1-94</fullName>
    </submittedName>
</protein>
<dbReference type="Gramene" id="C.cajan_33840.t">
    <property type="protein sequence ID" value="C.cajan_33840.t.cds1"/>
    <property type="gene ID" value="C.cajan_33840"/>
</dbReference>
<accession>A0A151R8L3</accession>
<organism evidence="3 5">
    <name type="scientific">Cajanus cajan</name>
    <name type="common">Pigeon pea</name>
    <name type="synonym">Cajanus indicus</name>
    <dbReference type="NCBI Taxonomy" id="3821"/>
    <lineage>
        <taxon>Eukaryota</taxon>
        <taxon>Viridiplantae</taxon>
        <taxon>Streptophyta</taxon>
        <taxon>Embryophyta</taxon>
        <taxon>Tracheophyta</taxon>
        <taxon>Spermatophyta</taxon>
        <taxon>Magnoliopsida</taxon>
        <taxon>eudicotyledons</taxon>
        <taxon>Gunneridae</taxon>
        <taxon>Pentapetalae</taxon>
        <taxon>rosids</taxon>
        <taxon>fabids</taxon>
        <taxon>Fabales</taxon>
        <taxon>Fabaceae</taxon>
        <taxon>Papilionoideae</taxon>
        <taxon>50 kb inversion clade</taxon>
        <taxon>NPAAA clade</taxon>
        <taxon>indigoferoid/millettioid clade</taxon>
        <taxon>Phaseoleae</taxon>
        <taxon>Cajanus</taxon>
    </lineage>
</organism>
<dbReference type="Gramene" id="C.cajan_33850.t">
    <property type="protein sequence ID" value="C.cajan_33850.t.cds1"/>
    <property type="gene ID" value="C.cajan_33850"/>
</dbReference>
<dbReference type="InterPro" id="IPR013103">
    <property type="entry name" value="RVT_2"/>
</dbReference>
<name>A0A151R8L3_CAJCA</name>
<dbReference type="Pfam" id="PF07727">
    <property type="entry name" value="RVT_2"/>
    <property type="match status" value="1"/>
</dbReference>
<gene>
    <name evidence="3" type="ORF">KK1_039848</name>
    <name evidence="4" type="ORF">KK1_039858</name>
</gene>
<proteinExistence type="predicted"/>
<dbReference type="STRING" id="3821.A0A151R8L3"/>
<keyword evidence="1" id="KW-1133">Transmembrane helix</keyword>
<evidence type="ECO:0000313" key="3">
    <source>
        <dbReference type="EMBL" id="KYP38867.1"/>
    </source>
</evidence>
<keyword evidence="1" id="KW-0472">Membrane</keyword>
<keyword evidence="1" id="KW-0812">Transmembrane</keyword>
<feature type="transmembrane region" description="Helical" evidence="1">
    <location>
        <begin position="77"/>
        <end position="94"/>
    </location>
</feature>
<evidence type="ECO:0000259" key="2">
    <source>
        <dbReference type="Pfam" id="PF07727"/>
    </source>
</evidence>
<evidence type="ECO:0000313" key="4">
    <source>
        <dbReference type="EMBL" id="KYP38877.1"/>
    </source>
</evidence>
<feature type="domain" description="Reverse transcriptase Ty1/copia-type" evidence="2">
    <location>
        <begin position="1"/>
        <end position="88"/>
    </location>
</feature>
<dbReference type="EMBL" id="KQ483959">
    <property type="protein sequence ID" value="KYP38867.1"/>
    <property type="molecule type" value="Genomic_DNA"/>
</dbReference>
<dbReference type="AlphaFoldDB" id="A0A151R8L3"/>
<keyword evidence="5" id="KW-1185">Reference proteome</keyword>
<dbReference type="Proteomes" id="UP000075243">
    <property type="component" value="Unassembled WGS sequence"/>
</dbReference>
<reference evidence="3 5" key="1">
    <citation type="journal article" date="2012" name="Nat. Biotechnol.">
        <title>Draft genome sequence of pigeonpea (Cajanus cajan), an orphan legume crop of resource-poor farmers.</title>
        <authorList>
            <person name="Varshney R.K."/>
            <person name="Chen W."/>
            <person name="Li Y."/>
            <person name="Bharti A.K."/>
            <person name="Saxena R.K."/>
            <person name="Schlueter J.A."/>
            <person name="Donoghue M.T."/>
            <person name="Azam S."/>
            <person name="Fan G."/>
            <person name="Whaley A.M."/>
            <person name="Farmer A.D."/>
            <person name="Sheridan J."/>
            <person name="Iwata A."/>
            <person name="Tuteja R."/>
            <person name="Penmetsa R.V."/>
            <person name="Wu W."/>
            <person name="Upadhyaya H.D."/>
            <person name="Yang S.P."/>
            <person name="Shah T."/>
            <person name="Saxena K.B."/>
            <person name="Michael T."/>
            <person name="McCombie W.R."/>
            <person name="Yang B."/>
            <person name="Zhang G."/>
            <person name="Yang H."/>
            <person name="Wang J."/>
            <person name="Spillane C."/>
            <person name="Cook D.R."/>
            <person name="May G.D."/>
            <person name="Xu X."/>
            <person name="Jackson S.A."/>
        </authorList>
    </citation>
    <scope>NUCLEOTIDE SEQUENCE [LARGE SCALE GENOMIC DNA]</scope>
    <source>
        <strain evidence="5">cv. Asha</strain>
    </source>
</reference>
<dbReference type="EMBL" id="KQ483959">
    <property type="protein sequence ID" value="KYP38877.1"/>
    <property type="molecule type" value="Genomic_DNA"/>
</dbReference>